<feature type="binding site" evidence="8">
    <location>
        <begin position="58"/>
        <end position="60"/>
    </location>
    <ligand>
        <name>4-CDP-2-C-methyl-D-erythritol 2-phosphate</name>
        <dbReference type="ChEBI" id="CHEBI:57919"/>
    </ligand>
</feature>
<evidence type="ECO:0000256" key="9">
    <source>
        <dbReference type="RuleBase" id="RU004395"/>
    </source>
</evidence>
<evidence type="ECO:0000256" key="1">
    <source>
        <dbReference type="ARBA" id="ARBA00000200"/>
    </source>
</evidence>
<feature type="binding site" evidence="8">
    <location>
        <position position="44"/>
    </location>
    <ligand>
        <name>a divalent metal cation</name>
        <dbReference type="ChEBI" id="CHEBI:60240"/>
    </ligand>
</feature>
<dbReference type="AlphaFoldDB" id="A0A2G6MSK9"/>
<name>A0A2G6MSK9_9BACT</name>
<feature type="binding site" evidence="8">
    <location>
        <begin position="36"/>
        <end position="37"/>
    </location>
    <ligand>
        <name>4-CDP-2-C-methyl-D-erythritol 2-phosphate</name>
        <dbReference type="ChEBI" id="CHEBI:57919"/>
    </ligand>
</feature>
<dbReference type="FunFam" id="3.30.1330.50:FF:000001">
    <property type="entry name" value="2-C-methyl-D-erythritol 2,4-cyclodiphosphate synthase"/>
    <property type="match status" value="1"/>
</dbReference>
<dbReference type="EC" id="4.6.1.12" evidence="4 8"/>
<protein>
    <recommendedName>
        <fullName evidence="4 8">2-C-methyl-D-erythritol 2,4-cyclodiphosphate synthase</fullName>
        <shortName evidence="8">MECDP-synthase</shortName>
        <shortName evidence="8">MECPP-synthase</shortName>
        <shortName evidence="8">MECPS</shortName>
        <ecNumber evidence="4 8">4.6.1.12</ecNumber>
    </recommendedName>
</protein>
<keyword evidence="7 8" id="KW-0456">Lyase</keyword>
<feature type="domain" description="2-C-methyl-D-erythritol 2,4-cyclodiphosphate synthase" evidence="10">
    <location>
        <begin position="3"/>
        <end position="156"/>
    </location>
</feature>
<keyword evidence="5 8" id="KW-0479">Metal-binding</keyword>
<proteinExistence type="inferred from homology"/>
<feature type="binding site" evidence="8">
    <location>
        <position position="141"/>
    </location>
    <ligand>
        <name>4-CDP-2-C-methyl-D-erythritol 2-phosphate</name>
        <dbReference type="ChEBI" id="CHEBI:57919"/>
    </ligand>
</feature>
<feature type="binding site" evidence="8">
    <location>
        <begin position="134"/>
        <end position="137"/>
    </location>
    <ligand>
        <name>4-CDP-2-C-methyl-D-erythritol 2-phosphate</name>
        <dbReference type="ChEBI" id="CHEBI:57919"/>
    </ligand>
</feature>
<comment type="similarity">
    <text evidence="3 8 9">Belongs to the IspF family.</text>
</comment>
<evidence type="ECO:0000313" key="11">
    <source>
        <dbReference type="EMBL" id="PIE63083.1"/>
    </source>
</evidence>
<evidence type="ECO:0000256" key="8">
    <source>
        <dbReference type="HAMAP-Rule" id="MF_00107"/>
    </source>
</evidence>
<dbReference type="GO" id="GO:0016114">
    <property type="term" value="P:terpenoid biosynthetic process"/>
    <property type="evidence" value="ECO:0007669"/>
    <property type="project" value="InterPro"/>
</dbReference>
<comment type="catalytic activity">
    <reaction evidence="1 8 9">
        <text>4-CDP-2-C-methyl-D-erythritol 2-phosphate = 2-C-methyl-D-erythritol 2,4-cyclic diphosphate + CMP</text>
        <dbReference type="Rhea" id="RHEA:23864"/>
        <dbReference type="ChEBI" id="CHEBI:57919"/>
        <dbReference type="ChEBI" id="CHEBI:58483"/>
        <dbReference type="ChEBI" id="CHEBI:60377"/>
        <dbReference type="EC" id="4.6.1.12"/>
    </reaction>
</comment>
<feature type="binding site" evidence="8">
    <location>
        <position position="10"/>
    </location>
    <ligand>
        <name>a divalent metal cation</name>
        <dbReference type="ChEBI" id="CHEBI:60240"/>
    </ligand>
</feature>
<evidence type="ECO:0000256" key="6">
    <source>
        <dbReference type="ARBA" id="ARBA00023229"/>
    </source>
</evidence>
<dbReference type="SUPFAM" id="SSF69765">
    <property type="entry name" value="IpsF-like"/>
    <property type="match status" value="1"/>
</dbReference>
<dbReference type="CDD" id="cd00554">
    <property type="entry name" value="MECDP_synthase"/>
    <property type="match status" value="1"/>
</dbReference>
<organism evidence="11 12">
    <name type="scientific">Desulfobacter postgatei</name>
    <dbReference type="NCBI Taxonomy" id="2293"/>
    <lineage>
        <taxon>Bacteria</taxon>
        <taxon>Pseudomonadati</taxon>
        <taxon>Thermodesulfobacteriota</taxon>
        <taxon>Desulfobacteria</taxon>
        <taxon>Desulfobacterales</taxon>
        <taxon>Desulfobacteraceae</taxon>
        <taxon>Desulfobacter</taxon>
    </lineage>
</organism>
<dbReference type="InterPro" id="IPR020555">
    <property type="entry name" value="MECDP_synthase_CS"/>
</dbReference>
<feature type="binding site" evidence="8">
    <location>
        <begin position="63"/>
        <end position="67"/>
    </location>
    <ligand>
        <name>4-CDP-2-C-methyl-D-erythritol 2-phosphate</name>
        <dbReference type="ChEBI" id="CHEBI:57919"/>
    </ligand>
</feature>
<evidence type="ECO:0000313" key="12">
    <source>
        <dbReference type="Proteomes" id="UP000231203"/>
    </source>
</evidence>
<comment type="function">
    <text evidence="8">Involved in the biosynthesis of isopentenyl diphosphate (IPP) and dimethylallyl diphosphate (DMAPP), two major building blocks of isoprenoid compounds. Catalyzes the conversion of 4-diphosphocytidyl-2-C-methyl-D-erythritol 2-phosphate (CDP-ME2P) to 2-C-methyl-D-erythritol 2,4-cyclodiphosphate (ME-CPP) with a corresponding release of cytidine 5-monophosphate (CMP).</text>
</comment>
<evidence type="ECO:0000256" key="5">
    <source>
        <dbReference type="ARBA" id="ARBA00022723"/>
    </source>
</evidence>
<sequence>MQIRVGTGTDVHELVAGPRLVIGGVEIDHSMGLKGHSDADVLLHAICDALLGAAGLGDIGEHFPDTDPAYKGMDSTQFLHICKGKIQEKGFMVGNLDCTIFAQAPKMSPHKKAMAACIAGVLDISPDCVNIKATTTEHLGFIGRKQGIASQATVLLYKHLLKNKS</sequence>
<keyword evidence="6 8" id="KW-0414">Isoprene biosynthesis</keyword>
<gene>
    <name evidence="8" type="primary">ispF</name>
    <name evidence="11" type="ORF">CSA25_02080</name>
</gene>
<reference evidence="11 12" key="1">
    <citation type="submission" date="2017-10" db="EMBL/GenBank/DDBJ databases">
        <title>Novel microbial diversity and functional potential in the marine mammal oral microbiome.</title>
        <authorList>
            <person name="Dudek N.K."/>
            <person name="Sun C.L."/>
            <person name="Burstein D."/>
            <person name="Kantor R.S."/>
            <person name="Aliaga Goltsman D.S."/>
            <person name="Bik E.M."/>
            <person name="Thomas B.C."/>
            <person name="Banfield J.F."/>
            <person name="Relman D.A."/>
        </authorList>
    </citation>
    <scope>NUCLEOTIDE SEQUENCE [LARGE SCALE GENOMIC DNA]</scope>
    <source>
        <strain evidence="11">DOLJORAL78_47_202</strain>
    </source>
</reference>
<dbReference type="PROSITE" id="PS01350">
    <property type="entry name" value="ISPF"/>
    <property type="match status" value="1"/>
</dbReference>
<dbReference type="Pfam" id="PF02542">
    <property type="entry name" value="YgbB"/>
    <property type="match status" value="1"/>
</dbReference>
<evidence type="ECO:0000259" key="10">
    <source>
        <dbReference type="Pfam" id="PF02542"/>
    </source>
</evidence>
<dbReference type="Proteomes" id="UP000231203">
    <property type="component" value="Unassembled WGS sequence"/>
</dbReference>
<feature type="binding site" evidence="8">
    <location>
        <position position="144"/>
    </location>
    <ligand>
        <name>4-CDP-2-C-methyl-D-erythritol 2-phosphate</name>
        <dbReference type="ChEBI" id="CHEBI:57919"/>
    </ligand>
</feature>
<dbReference type="UniPathway" id="UPA00056">
    <property type="reaction ID" value="UER00095"/>
</dbReference>
<dbReference type="Gene3D" id="3.30.1330.50">
    <property type="entry name" value="2-C-methyl-D-erythritol 2,4-cyclodiphosphate synthase"/>
    <property type="match status" value="1"/>
</dbReference>
<comment type="subunit">
    <text evidence="8">Homotrimer.</text>
</comment>
<accession>A0A2G6MSK9</accession>
<evidence type="ECO:0000256" key="4">
    <source>
        <dbReference type="ARBA" id="ARBA00012579"/>
    </source>
</evidence>
<dbReference type="PANTHER" id="PTHR43181">
    <property type="entry name" value="2-C-METHYL-D-ERYTHRITOL 2,4-CYCLODIPHOSPHATE SYNTHASE, CHLOROPLASTIC"/>
    <property type="match status" value="1"/>
</dbReference>
<dbReference type="InterPro" id="IPR003526">
    <property type="entry name" value="MECDP_synthase"/>
</dbReference>
<comment type="caution">
    <text evidence="8">Lacks conserved residue(s) required for the propagation of feature annotation.</text>
</comment>
<dbReference type="HAMAP" id="MF_00107">
    <property type="entry name" value="IspF"/>
    <property type="match status" value="1"/>
</dbReference>
<feature type="binding site" evidence="8">
    <location>
        <position position="12"/>
    </location>
    <ligand>
        <name>a divalent metal cation</name>
        <dbReference type="ChEBI" id="CHEBI:60240"/>
    </ligand>
</feature>
<evidence type="ECO:0000256" key="3">
    <source>
        <dbReference type="ARBA" id="ARBA00008480"/>
    </source>
</evidence>
<evidence type="ECO:0000256" key="2">
    <source>
        <dbReference type="ARBA" id="ARBA00004709"/>
    </source>
</evidence>
<dbReference type="GO" id="GO:0046872">
    <property type="term" value="F:metal ion binding"/>
    <property type="evidence" value="ECO:0007669"/>
    <property type="project" value="UniProtKB-KW"/>
</dbReference>
<dbReference type="EMBL" id="PDTI01000017">
    <property type="protein sequence ID" value="PIE63083.1"/>
    <property type="molecule type" value="Genomic_DNA"/>
</dbReference>
<feature type="site" description="Transition state stabilizer" evidence="8">
    <location>
        <position position="36"/>
    </location>
</feature>
<dbReference type="GO" id="GO:0019288">
    <property type="term" value="P:isopentenyl diphosphate biosynthetic process, methylerythritol 4-phosphate pathway"/>
    <property type="evidence" value="ECO:0007669"/>
    <property type="project" value="UniProtKB-UniRule"/>
</dbReference>
<dbReference type="GO" id="GO:0008685">
    <property type="term" value="F:2-C-methyl-D-erythritol 2,4-cyclodiphosphate synthase activity"/>
    <property type="evidence" value="ECO:0007669"/>
    <property type="project" value="UniProtKB-UniRule"/>
</dbReference>
<comment type="cofactor">
    <cofactor evidence="8">
        <name>a divalent metal cation</name>
        <dbReference type="ChEBI" id="CHEBI:60240"/>
    </cofactor>
    <text evidence="8">Binds 1 divalent metal cation per subunit.</text>
</comment>
<evidence type="ECO:0000256" key="7">
    <source>
        <dbReference type="ARBA" id="ARBA00023239"/>
    </source>
</evidence>
<comment type="caution">
    <text evidence="11">The sequence shown here is derived from an EMBL/GenBank/DDBJ whole genome shotgun (WGS) entry which is preliminary data.</text>
</comment>
<dbReference type="PANTHER" id="PTHR43181:SF1">
    <property type="entry name" value="2-C-METHYL-D-ERYTHRITOL 2,4-CYCLODIPHOSPHATE SYNTHASE, CHLOROPLASTIC"/>
    <property type="match status" value="1"/>
</dbReference>
<feature type="binding site" evidence="8">
    <location>
        <begin position="10"/>
        <end position="12"/>
    </location>
    <ligand>
        <name>4-CDP-2-C-methyl-D-erythritol 2-phosphate</name>
        <dbReference type="ChEBI" id="CHEBI:57919"/>
    </ligand>
</feature>
<feature type="site" description="Transition state stabilizer" evidence="8">
    <location>
        <position position="135"/>
    </location>
</feature>
<dbReference type="NCBIfam" id="TIGR00151">
    <property type="entry name" value="ispF"/>
    <property type="match status" value="1"/>
</dbReference>
<dbReference type="InterPro" id="IPR036571">
    <property type="entry name" value="MECDP_synthase_sf"/>
</dbReference>
<comment type="pathway">
    <text evidence="2 8">Isoprenoid biosynthesis; isopentenyl diphosphate biosynthesis via DXP pathway; isopentenyl diphosphate from 1-deoxy-D-xylulose 5-phosphate: step 4/6.</text>
</comment>